<dbReference type="EMBL" id="JAFMPP010000003">
    <property type="protein sequence ID" value="MBO0662116.1"/>
    <property type="molecule type" value="Genomic_DNA"/>
</dbReference>
<gene>
    <name evidence="1" type="ORF">J1C48_05985</name>
</gene>
<name>A0A939FWM9_9HYPH</name>
<keyword evidence="2" id="KW-1185">Reference proteome</keyword>
<dbReference type="PANTHER" id="PTHR19288">
    <property type="entry name" value="4-NITROPHENYLPHOSPHATASE-RELATED"/>
    <property type="match status" value="1"/>
</dbReference>
<dbReference type="GO" id="GO:0005737">
    <property type="term" value="C:cytoplasm"/>
    <property type="evidence" value="ECO:0007669"/>
    <property type="project" value="TreeGrafter"/>
</dbReference>
<dbReference type="InterPro" id="IPR006357">
    <property type="entry name" value="HAD-SF_hydro_IIA"/>
</dbReference>
<dbReference type="Pfam" id="PF13344">
    <property type="entry name" value="Hydrolase_6"/>
    <property type="match status" value="1"/>
</dbReference>
<sequence length="285" mass="29649">MQDQSFQLPSRIGHLSDVSRGYEVIFCDIWGVVHNGVVRHAAAEAALSAARAAGAKVVLVTNAPRQAKGVIAQLDGLSFARDAYDAVVTSGDVTRALIAKAGGPVFHIGPARDVDLFEGLDVTRTDDAEAATAVIATGLFDDTVETPDDYRDLLAGFRARALPMICANPDIVVHRGETLIYCAGALAKAYEAAGGTVLMAGKPYAPIYAEARRISGASASTRILAIGDGLNTDIKGANGVDLDVLLITGGIHGSEFGETPDDPATIATVLAERGLKARFFMAALG</sequence>
<dbReference type="Gene3D" id="3.40.50.1000">
    <property type="entry name" value="HAD superfamily/HAD-like"/>
    <property type="match status" value="2"/>
</dbReference>
<dbReference type="PANTHER" id="PTHR19288:SF90">
    <property type="entry name" value="OS08G0542600 PROTEIN"/>
    <property type="match status" value="1"/>
</dbReference>
<proteinExistence type="predicted"/>
<dbReference type="RefSeq" id="WP_207256863.1">
    <property type="nucleotide sequence ID" value="NZ_JAFMPP010000003.1"/>
</dbReference>
<dbReference type="NCBIfam" id="TIGR01459">
    <property type="entry name" value="HAD-SF-IIA-hyp4"/>
    <property type="match status" value="1"/>
</dbReference>
<organism evidence="1 2">
    <name type="scientific">Jiella flava</name>
    <dbReference type="NCBI Taxonomy" id="2816857"/>
    <lineage>
        <taxon>Bacteria</taxon>
        <taxon>Pseudomonadati</taxon>
        <taxon>Pseudomonadota</taxon>
        <taxon>Alphaproteobacteria</taxon>
        <taxon>Hyphomicrobiales</taxon>
        <taxon>Aurantimonadaceae</taxon>
        <taxon>Jiella</taxon>
    </lineage>
</organism>
<reference evidence="1" key="1">
    <citation type="submission" date="2021-03" db="EMBL/GenBank/DDBJ databases">
        <title>Whole genome sequence of Jiella sp. CQZ9-1.</title>
        <authorList>
            <person name="Tuo L."/>
        </authorList>
    </citation>
    <scope>NUCLEOTIDE SEQUENCE</scope>
    <source>
        <strain evidence="1">CQZ9-1</strain>
    </source>
</reference>
<dbReference type="CDD" id="cd07525">
    <property type="entry name" value="HAD_like"/>
    <property type="match status" value="1"/>
</dbReference>
<dbReference type="InterPro" id="IPR036412">
    <property type="entry name" value="HAD-like_sf"/>
</dbReference>
<dbReference type="Pfam" id="PF13242">
    <property type="entry name" value="Hydrolase_like"/>
    <property type="match status" value="1"/>
</dbReference>
<dbReference type="AlphaFoldDB" id="A0A939FWM9"/>
<dbReference type="Proteomes" id="UP000664122">
    <property type="component" value="Unassembled WGS sequence"/>
</dbReference>
<dbReference type="GO" id="GO:0016791">
    <property type="term" value="F:phosphatase activity"/>
    <property type="evidence" value="ECO:0007669"/>
    <property type="project" value="TreeGrafter"/>
</dbReference>
<comment type="caution">
    <text evidence="1">The sequence shown here is derived from an EMBL/GenBank/DDBJ whole genome shotgun (WGS) entry which is preliminary data.</text>
</comment>
<protein>
    <submittedName>
        <fullName evidence="1">TIGR01459 family HAD-type hydrolase</fullName>
    </submittedName>
</protein>
<evidence type="ECO:0000313" key="2">
    <source>
        <dbReference type="Proteomes" id="UP000664122"/>
    </source>
</evidence>
<dbReference type="InterPro" id="IPR006356">
    <property type="entry name" value="HAD-SF_hydro_IIA_hyp3"/>
</dbReference>
<dbReference type="NCBIfam" id="TIGR01460">
    <property type="entry name" value="HAD-SF-IIA"/>
    <property type="match status" value="1"/>
</dbReference>
<accession>A0A939FWM9</accession>
<dbReference type="InterPro" id="IPR023214">
    <property type="entry name" value="HAD_sf"/>
</dbReference>
<dbReference type="SUPFAM" id="SSF56784">
    <property type="entry name" value="HAD-like"/>
    <property type="match status" value="1"/>
</dbReference>
<evidence type="ECO:0000313" key="1">
    <source>
        <dbReference type="EMBL" id="MBO0662116.1"/>
    </source>
</evidence>
<keyword evidence="1" id="KW-0378">Hydrolase</keyword>